<dbReference type="VEuPathDB" id="FungiDB:RO3G_16352"/>
<dbReference type="Proteomes" id="UP000009138">
    <property type="component" value="Unassembled WGS sequence"/>
</dbReference>
<dbReference type="RefSeq" id="XP_067527037.1">
    <property type="nucleotide sequence ID" value="XM_067670936.1"/>
</dbReference>
<organism evidence="1 2">
    <name type="scientific">Rhizopus delemar (strain RA 99-880 / ATCC MYA-4621 / FGSC 9543 / NRRL 43880)</name>
    <name type="common">Mucormycosis agent</name>
    <name type="synonym">Rhizopus arrhizus var. delemar</name>
    <dbReference type="NCBI Taxonomy" id="246409"/>
    <lineage>
        <taxon>Eukaryota</taxon>
        <taxon>Fungi</taxon>
        <taxon>Fungi incertae sedis</taxon>
        <taxon>Mucoromycota</taxon>
        <taxon>Mucoromycotina</taxon>
        <taxon>Mucoromycetes</taxon>
        <taxon>Mucorales</taxon>
        <taxon>Mucorineae</taxon>
        <taxon>Rhizopodaceae</taxon>
        <taxon>Rhizopus</taxon>
    </lineage>
</organism>
<sequence>MSSLNVRSQVVIEIFGTYNIKTTNLNDFEKCLRLSLERLSSLRRSFTTKAPTIPY</sequence>
<keyword evidence="2" id="KW-1185">Reference proteome</keyword>
<evidence type="ECO:0000313" key="1">
    <source>
        <dbReference type="EMBL" id="EIE91641.1"/>
    </source>
</evidence>
<accession>I1CT61</accession>
<dbReference type="GeneID" id="93623317"/>
<dbReference type="AlphaFoldDB" id="I1CT61"/>
<proteinExistence type="predicted"/>
<evidence type="ECO:0000313" key="2">
    <source>
        <dbReference type="Proteomes" id="UP000009138"/>
    </source>
</evidence>
<dbReference type="InParanoid" id="I1CT61"/>
<reference evidence="1 2" key="1">
    <citation type="journal article" date="2009" name="PLoS Genet.">
        <title>Genomic analysis of the basal lineage fungus Rhizopus oryzae reveals a whole-genome duplication.</title>
        <authorList>
            <person name="Ma L.-J."/>
            <person name="Ibrahim A.S."/>
            <person name="Skory C."/>
            <person name="Grabherr M.G."/>
            <person name="Burger G."/>
            <person name="Butler M."/>
            <person name="Elias M."/>
            <person name="Idnurm A."/>
            <person name="Lang B.F."/>
            <person name="Sone T."/>
            <person name="Abe A."/>
            <person name="Calvo S.E."/>
            <person name="Corrochano L.M."/>
            <person name="Engels R."/>
            <person name="Fu J."/>
            <person name="Hansberg W."/>
            <person name="Kim J.-M."/>
            <person name="Kodira C.D."/>
            <person name="Koehrsen M.J."/>
            <person name="Liu B."/>
            <person name="Miranda-Saavedra D."/>
            <person name="O'Leary S."/>
            <person name="Ortiz-Castellanos L."/>
            <person name="Poulter R."/>
            <person name="Rodriguez-Romero J."/>
            <person name="Ruiz-Herrera J."/>
            <person name="Shen Y.-Q."/>
            <person name="Zeng Q."/>
            <person name="Galagan J."/>
            <person name="Birren B.W."/>
            <person name="Cuomo C.A."/>
            <person name="Wickes B.L."/>
        </authorList>
    </citation>
    <scope>NUCLEOTIDE SEQUENCE [LARGE SCALE GENOMIC DNA]</scope>
    <source>
        <strain evidence="2">RA 99-880 / ATCC MYA-4621 / FGSC 9543 / NRRL 43880</strain>
    </source>
</reference>
<name>I1CT61_RHIO9</name>
<protein>
    <submittedName>
        <fullName evidence="1">Uncharacterized protein</fullName>
    </submittedName>
</protein>
<dbReference type="EMBL" id="CH476750">
    <property type="protein sequence ID" value="EIE91641.1"/>
    <property type="molecule type" value="Genomic_DNA"/>
</dbReference>
<gene>
    <name evidence="1" type="ORF">RO3G_16352</name>
</gene>